<evidence type="ECO:0000313" key="4">
    <source>
        <dbReference type="Proteomes" id="UP001158576"/>
    </source>
</evidence>
<keyword evidence="2" id="KW-0732">Signal</keyword>
<feature type="region of interest" description="Disordered" evidence="1">
    <location>
        <begin position="39"/>
        <end position="65"/>
    </location>
</feature>
<keyword evidence="4" id="KW-1185">Reference proteome</keyword>
<dbReference type="EMBL" id="OU015570">
    <property type="protein sequence ID" value="CAG5101506.1"/>
    <property type="molecule type" value="Genomic_DNA"/>
</dbReference>
<feature type="compositionally biased region" description="Acidic residues" evidence="1">
    <location>
        <begin position="89"/>
        <end position="100"/>
    </location>
</feature>
<feature type="chain" id="PRO_5045940664" evidence="2">
    <location>
        <begin position="19"/>
        <end position="145"/>
    </location>
</feature>
<feature type="signal peptide" evidence="2">
    <location>
        <begin position="1"/>
        <end position="18"/>
    </location>
</feature>
<feature type="compositionally biased region" description="Acidic residues" evidence="1">
    <location>
        <begin position="112"/>
        <end position="122"/>
    </location>
</feature>
<evidence type="ECO:0000313" key="3">
    <source>
        <dbReference type="EMBL" id="CAG5101506.1"/>
    </source>
</evidence>
<accession>A0ABN7SIC6</accession>
<sequence>MNILRLTLFFSITSRILSVSQPIYDDRFRVIQDDKVPVDLATTKPPTTQPPTTKPTTTSPAKAESTAAFRRLLQLAALCGGRAYKVNDPDDDDVNDEDFQPDSSGSSGDDSGSGEESAEAVEETPKNPYHYQGLTLRSGKQISSV</sequence>
<reference evidence="3 4" key="1">
    <citation type="submission" date="2021-04" db="EMBL/GenBank/DDBJ databases">
        <authorList>
            <person name="Bliznina A."/>
        </authorList>
    </citation>
    <scope>NUCLEOTIDE SEQUENCE [LARGE SCALE GENOMIC DNA]</scope>
</reference>
<feature type="region of interest" description="Disordered" evidence="1">
    <location>
        <begin position="84"/>
        <end position="145"/>
    </location>
</feature>
<evidence type="ECO:0000256" key="2">
    <source>
        <dbReference type="SAM" id="SignalP"/>
    </source>
</evidence>
<proteinExistence type="predicted"/>
<feature type="compositionally biased region" description="Low complexity" evidence="1">
    <location>
        <begin position="54"/>
        <end position="65"/>
    </location>
</feature>
<organism evidence="3 4">
    <name type="scientific">Oikopleura dioica</name>
    <name type="common">Tunicate</name>
    <dbReference type="NCBI Taxonomy" id="34765"/>
    <lineage>
        <taxon>Eukaryota</taxon>
        <taxon>Metazoa</taxon>
        <taxon>Chordata</taxon>
        <taxon>Tunicata</taxon>
        <taxon>Appendicularia</taxon>
        <taxon>Copelata</taxon>
        <taxon>Oikopleuridae</taxon>
        <taxon>Oikopleura</taxon>
    </lineage>
</organism>
<gene>
    <name evidence="3" type="ORF">OKIOD_LOCUS8714</name>
</gene>
<dbReference type="Proteomes" id="UP001158576">
    <property type="component" value="Chromosome YSR"/>
</dbReference>
<evidence type="ECO:0000256" key="1">
    <source>
        <dbReference type="SAM" id="MobiDB-lite"/>
    </source>
</evidence>
<feature type="compositionally biased region" description="Low complexity" evidence="1">
    <location>
        <begin position="101"/>
        <end position="110"/>
    </location>
</feature>
<protein>
    <submittedName>
        <fullName evidence="3">Oidioi.mRNA.OKI2018_I69.YSR.g17156.t1.cds</fullName>
    </submittedName>
</protein>
<name>A0ABN7SIC6_OIKDI</name>